<evidence type="ECO:0000313" key="3">
    <source>
        <dbReference type="EMBL" id="RDH19118.1"/>
    </source>
</evidence>
<organism evidence="3 4">
    <name type="scientific">Aspergillus niger ATCC 13496</name>
    <dbReference type="NCBI Taxonomy" id="1353008"/>
    <lineage>
        <taxon>Eukaryota</taxon>
        <taxon>Fungi</taxon>
        <taxon>Dikarya</taxon>
        <taxon>Ascomycota</taxon>
        <taxon>Pezizomycotina</taxon>
        <taxon>Eurotiomycetes</taxon>
        <taxon>Eurotiomycetidae</taxon>
        <taxon>Eurotiales</taxon>
        <taxon>Aspergillaceae</taxon>
        <taxon>Aspergillus</taxon>
        <taxon>Aspergillus subgen. Circumdati</taxon>
    </lineage>
</organism>
<feature type="transmembrane region" description="Helical" evidence="2">
    <location>
        <begin position="108"/>
        <end position="125"/>
    </location>
</feature>
<dbReference type="VEuPathDB" id="FungiDB:M747DRAFT_66236"/>
<evidence type="ECO:0000313" key="4">
    <source>
        <dbReference type="Proteomes" id="UP000253845"/>
    </source>
</evidence>
<keyword evidence="2" id="KW-0472">Membrane</keyword>
<reference evidence="3 4" key="1">
    <citation type="submission" date="2018-07" db="EMBL/GenBank/DDBJ databases">
        <title>Section-level genome sequencing of Aspergillus section Nigri to investigate inter- and intra-species variation.</title>
        <authorList>
            <consortium name="DOE Joint Genome Institute"/>
            <person name="Vesth T.C."/>
            <person name="Nybo J.L."/>
            <person name="Theobald S."/>
            <person name="Frisvad J.C."/>
            <person name="Larsen T.O."/>
            <person name="Nielsen K.F."/>
            <person name="Hoof J.B."/>
            <person name="Brandl J."/>
            <person name="Salamov A."/>
            <person name="Riley R."/>
            <person name="Gladden J.M."/>
            <person name="Phatale P."/>
            <person name="Nielsen M.T."/>
            <person name="Lyhne E.K."/>
            <person name="Kogle M.E."/>
            <person name="Strasser K."/>
            <person name="McDonnell E."/>
            <person name="Barry K."/>
            <person name="Clum A."/>
            <person name="Chen C."/>
            <person name="Nolan M."/>
            <person name="Sandor L."/>
            <person name="Kuo A."/>
            <person name="Lipzen A."/>
            <person name="Hainaut M."/>
            <person name="Drula E."/>
            <person name="Tsang A."/>
            <person name="Magnuson J.K."/>
            <person name="Henrissat B."/>
            <person name="Wiebenga A."/>
            <person name="Simmons B.A."/>
            <person name="Makela M.R."/>
            <person name="De vries R.P."/>
            <person name="Grigoriev I.V."/>
            <person name="Mortensen U.H."/>
            <person name="Baker S.E."/>
            <person name="Andersen M.R."/>
        </authorList>
    </citation>
    <scope>NUCLEOTIDE SEQUENCE [LARGE SCALE GENOMIC DNA]</scope>
    <source>
        <strain evidence="3 4">ATCC 13496</strain>
    </source>
</reference>
<keyword evidence="2" id="KW-0812">Transmembrane</keyword>
<accession>A0A370BXI4</accession>
<evidence type="ECO:0000256" key="2">
    <source>
        <dbReference type="SAM" id="Phobius"/>
    </source>
</evidence>
<evidence type="ECO:0000256" key="1">
    <source>
        <dbReference type="SAM" id="MobiDB-lite"/>
    </source>
</evidence>
<dbReference type="Proteomes" id="UP000253845">
    <property type="component" value="Unassembled WGS sequence"/>
</dbReference>
<dbReference type="EMBL" id="KZ851920">
    <property type="protein sequence ID" value="RDH19118.1"/>
    <property type="molecule type" value="Genomic_DNA"/>
</dbReference>
<gene>
    <name evidence="3" type="ORF">M747DRAFT_66236</name>
</gene>
<feature type="compositionally biased region" description="Basic residues" evidence="1">
    <location>
        <begin position="18"/>
        <end position="34"/>
    </location>
</feature>
<name>A0A370BXI4_ASPNG</name>
<protein>
    <submittedName>
        <fullName evidence="3">Uncharacterized protein</fullName>
    </submittedName>
</protein>
<sequence length="132" mass="14767">MITCSAFSRTRGEEGGGKTKKKKMRVPKRGRKGKIAKEEKSKKKPRRQAIQKHPIWMQVSPGPWAGNFALRGISRENFVLGGTTLIGQGLARQYGTASRLTRRLRPDGITFCSILISLCPVILAYRRDRVDG</sequence>
<keyword evidence="2" id="KW-1133">Transmembrane helix</keyword>
<dbReference type="AlphaFoldDB" id="A0A370BXI4"/>
<feature type="region of interest" description="Disordered" evidence="1">
    <location>
        <begin position="1"/>
        <end position="51"/>
    </location>
</feature>
<proteinExistence type="predicted"/>